<reference evidence="1" key="1">
    <citation type="submission" date="2013-07" db="EMBL/GenBank/DDBJ databases">
        <title>The Genome Sequence of Cryptococcus bestiolae CBS10118.</title>
        <authorList>
            <consortium name="The Broad Institute Genome Sequencing Platform"/>
            <person name="Cuomo C."/>
            <person name="Litvintseva A."/>
            <person name="Chen Y."/>
            <person name="Heitman J."/>
            <person name="Sun S."/>
            <person name="Springer D."/>
            <person name="Dromer F."/>
            <person name="Young S.K."/>
            <person name="Zeng Q."/>
            <person name="Gargeya S."/>
            <person name="Fitzgerald M."/>
            <person name="Abouelleil A."/>
            <person name="Alvarado L."/>
            <person name="Berlin A.M."/>
            <person name="Chapman S.B."/>
            <person name="Dewar J."/>
            <person name="Goldberg J."/>
            <person name="Griggs A."/>
            <person name="Gujja S."/>
            <person name="Hansen M."/>
            <person name="Howarth C."/>
            <person name="Imamovic A."/>
            <person name="Larimer J."/>
            <person name="McCowan C."/>
            <person name="Murphy C."/>
            <person name="Pearson M."/>
            <person name="Priest M."/>
            <person name="Roberts A."/>
            <person name="Saif S."/>
            <person name="Shea T."/>
            <person name="Sykes S."/>
            <person name="Wortman J."/>
            <person name="Nusbaum C."/>
            <person name="Birren B."/>
        </authorList>
    </citation>
    <scope>NUCLEOTIDE SEQUENCE [LARGE SCALE GENOMIC DNA]</scope>
    <source>
        <strain evidence="1">CBS 10118</strain>
    </source>
</reference>
<protein>
    <submittedName>
        <fullName evidence="1">Uncharacterized protein</fullName>
    </submittedName>
</protein>
<dbReference type="VEuPathDB" id="FungiDB:I302_03666"/>
<evidence type="ECO:0000313" key="1">
    <source>
        <dbReference type="EMBL" id="OCF25989.1"/>
    </source>
</evidence>
<proteinExistence type="predicted"/>
<dbReference type="EMBL" id="KI894020">
    <property type="protein sequence ID" value="OCF25989.1"/>
    <property type="molecule type" value="Genomic_DNA"/>
</dbReference>
<gene>
    <name evidence="1" type="ORF">I302_03666</name>
</gene>
<sequence>MARRPTFRRETPVPQDEKLNQCNLLAWKYSSLFFVLKGSVAFNAHSVFRSVCGSFDTELYLLAKAKPSGIIIVPGEVTAMYDVPSRVVCSEVAEPEATSALRGM</sequence>
<reference evidence="1" key="2">
    <citation type="submission" date="2014-01" db="EMBL/GenBank/DDBJ databases">
        <title>Evolution of pathogenesis and genome organization in the Tremellales.</title>
        <authorList>
            <person name="Cuomo C."/>
            <person name="Litvintseva A."/>
            <person name="Heitman J."/>
            <person name="Chen Y."/>
            <person name="Sun S."/>
            <person name="Springer D."/>
            <person name="Dromer F."/>
            <person name="Young S."/>
            <person name="Zeng Q."/>
            <person name="Chapman S."/>
            <person name="Gujja S."/>
            <person name="Saif S."/>
            <person name="Birren B."/>
        </authorList>
    </citation>
    <scope>NUCLEOTIDE SEQUENCE</scope>
    <source>
        <strain evidence="1">CBS 10118</strain>
    </source>
</reference>
<accession>A0A1B9G4M1</accession>
<dbReference type="AlphaFoldDB" id="A0A1B9G4M1"/>
<name>A0A1B9G4M1_9TREE</name>
<organism evidence="1">
    <name type="scientific">Kwoniella bestiolae CBS 10118</name>
    <dbReference type="NCBI Taxonomy" id="1296100"/>
    <lineage>
        <taxon>Eukaryota</taxon>
        <taxon>Fungi</taxon>
        <taxon>Dikarya</taxon>
        <taxon>Basidiomycota</taxon>
        <taxon>Agaricomycotina</taxon>
        <taxon>Tremellomycetes</taxon>
        <taxon>Tremellales</taxon>
        <taxon>Cryptococcaceae</taxon>
        <taxon>Kwoniella</taxon>
    </lineage>
</organism>